<feature type="region of interest" description="Disordered" evidence="1">
    <location>
        <begin position="33"/>
        <end position="87"/>
    </location>
</feature>
<dbReference type="WBParaSite" id="HPBE_0002356001-mRNA-1">
    <property type="protein sequence ID" value="HPBE_0002356001-mRNA-1"/>
    <property type="gene ID" value="HPBE_0002356001"/>
</dbReference>
<evidence type="ECO:0000313" key="3">
    <source>
        <dbReference type="Proteomes" id="UP000050761"/>
    </source>
</evidence>
<evidence type="ECO:0000313" key="2">
    <source>
        <dbReference type="EMBL" id="VDP39594.1"/>
    </source>
</evidence>
<dbReference type="Proteomes" id="UP000050761">
    <property type="component" value="Unassembled WGS sequence"/>
</dbReference>
<gene>
    <name evidence="2" type="ORF">HPBE_LOCUS23559</name>
</gene>
<sequence>MRTATSLTADTSVDCQITLPKAVLWTTNGIKSSPDNGAHSSTGHNRLPTTCGPASRPAFGLPVPGRYGGHSLSPSGTHPSKALPPTRNGIRPVLYQVVARNYGQGVILDANDFFIAGPDHRELQYVPMVQDSVYKTSSTL</sequence>
<keyword evidence="3" id="KW-1185">Reference proteome</keyword>
<evidence type="ECO:0000256" key="1">
    <source>
        <dbReference type="SAM" id="MobiDB-lite"/>
    </source>
</evidence>
<accession>A0A183GLJ0</accession>
<reference evidence="4" key="2">
    <citation type="submission" date="2019-09" db="UniProtKB">
        <authorList>
            <consortium name="WormBaseParasite"/>
        </authorList>
    </citation>
    <scope>IDENTIFICATION</scope>
</reference>
<proteinExistence type="predicted"/>
<organism evidence="3 4">
    <name type="scientific">Heligmosomoides polygyrus</name>
    <name type="common">Parasitic roundworm</name>
    <dbReference type="NCBI Taxonomy" id="6339"/>
    <lineage>
        <taxon>Eukaryota</taxon>
        <taxon>Metazoa</taxon>
        <taxon>Ecdysozoa</taxon>
        <taxon>Nematoda</taxon>
        <taxon>Chromadorea</taxon>
        <taxon>Rhabditida</taxon>
        <taxon>Rhabditina</taxon>
        <taxon>Rhabditomorpha</taxon>
        <taxon>Strongyloidea</taxon>
        <taxon>Heligmosomidae</taxon>
        <taxon>Heligmosomoides</taxon>
    </lineage>
</organism>
<evidence type="ECO:0000313" key="4">
    <source>
        <dbReference type="WBParaSite" id="HPBE_0002356001-mRNA-1"/>
    </source>
</evidence>
<dbReference type="EMBL" id="UZAH01035201">
    <property type="protein sequence ID" value="VDP39594.1"/>
    <property type="molecule type" value="Genomic_DNA"/>
</dbReference>
<protein>
    <submittedName>
        <fullName evidence="2 4">Uncharacterized protein</fullName>
    </submittedName>
</protein>
<accession>A0A3P8E581</accession>
<name>A0A183GLJ0_HELPZ</name>
<dbReference type="AlphaFoldDB" id="A0A183GLJ0"/>
<feature type="compositionally biased region" description="Polar residues" evidence="1">
    <location>
        <begin position="33"/>
        <end position="48"/>
    </location>
</feature>
<reference evidence="2 3" key="1">
    <citation type="submission" date="2018-11" db="EMBL/GenBank/DDBJ databases">
        <authorList>
            <consortium name="Pathogen Informatics"/>
        </authorList>
    </citation>
    <scope>NUCLEOTIDE SEQUENCE [LARGE SCALE GENOMIC DNA]</scope>
</reference>